<feature type="compositionally biased region" description="Polar residues" evidence="2">
    <location>
        <begin position="697"/>
        <end position="710"/>
    </location>
</feature>
<evidence type="ECO:0000256" key="2">
    <source>
        <dbReference type="SAM" id="MobiDB-lite"/>
    </source>
</evidence>
<accession>A0AAD8Y739</accession>
<feature type="coiled-coil region" evidence="1">
    <location>
        <begin position="351"/>
        <end position="387"/>
    </location>
</feature>
<feature type="compositionally biased region" description="Acidic residues" evidence="2">
    <location>
        <begin position="408"/>
        <end position="422"/>
    </location>
</feature>
<evidence type="ECO:0000313" key="4">
    <source>
        <dbReference type="Proteomes" id="UP001224775"/>
    </source>
</evidence>
<sequence length="972" mass="107305">MKWAENNPIVSAFGIWNSDNGRRTKRFMQGVVVVKHQPQPSQQEGEQQEGEGLVRDVDGENEGSPLRRRLKERIDRSRSPKRNHTKVNDTTTTTSSNQQKKDVIDEQHLTSLLQSLSTNYSSASNEDDQFDLSFRDRGNSSVVEAVTNDTTTTGSGGVGSTTQQRLLRNYQQHHQQQRKREMSGNSAAGASSMLPPLPPQITNSTRYSPIRSATPPPPPGSTLLKGGGMSGPGGVSSPRRKVPLPSDLPNSTAATEGTNSEHTNGIKRSRSRSLSLTNTSYDAYLNEHRQHSNHPYNRQRTSSSSSNYLDPTTDLLHQEPPKQHYNKPAIEWDIFLDPQLVRLVDAALTVVDELETKLHRIRLKRERIRQQRRKEREEKRYQRKKREEMMKRMRMNGGGFGLAKSAVAEDDSDTATSEDDEDEDFDLLQAHTAAQVEVDRLVAQLMRRTIIAHGSMSQLVLEGLGWAPEYNFGRVVKNSREGTNLPSPQRRNGHRHNNFNGGGGQGGGSQKKDYLSTSLSFSETLSWDEDEEQRDFEALLDRRIHSSSVGSATGGGAANTGKGGSSSSGTHNSKGMFMEKWLSLFAKSLSLLVRSTNSSSSGGDTDGGDGSNDIVKMSSSSLSASLKKKKKKNANAQLVKKKKKKSVAKKPEEQGFTCYLSSLFFGPGKSSNTVDEEDDSDNDKENDNNDDDDDNSAHLTNNDMFSPATTTPKGGILDAFGCGMSLCLGMDDDEGRFNCGTSTGQTSNSVFPLNPHASHQMARDIQRIHDVLGEPLRLVLDLKSRRVPPRVWSRLIDNLRSRGLLIEGIGSFDMDELRVIGKGCSYPLTPILFFHSVGDLQRACHANEVKKGDTVYFNGGSLMWKRSSIMEAAECGGCCGQIKDVDDESDITHSNNSYGRTSSTATAATTSARTLNANGITHFSRMLILDQHFQIGSGFSASQPLRIIVGTLISRLEFMYKSFQSVQRLWRS</sequence>
<feature type="region of interest" description="Disordered" evidence="2">
    <location>
        <begin position="595"/>
        <end position="647"/>
    </location>
</feature>
<keyword evidence="1" id="KW-0175">Coiled coil</keyword>
<name>A0AAD8Y739_9STRA</name>
<feature type="region of interest" description="Disordered" evidence="2">
    <location>
        <begin position="547"/>
        <end position="572"/>
    </location>
</feature>
<feature type="region of interest" description="Disordered" evidence="2">
    <location>
        <begin position="288"/>
        <end position="308"/>
    </location>
</feature>
<organism evidence="3 4">
    <name type="scientific">Skeletonema marinoi</name>
    <dbReference type="NCBI Taxonomy" id="267567"/>
    <lineage>
        <taxon>Eukaryota</taxon>
        <taxon>Sar</taxon>
        <taxon>Stramenopiles</taxon>
        <taxon>Ochrophyta</taxon>
        <taxon>Bacillariophyta</taxon>
        <taxon>Coscinodiscophyceae</taxon>
        <taxon>Thalassiosirophycidae</taxon>
        <taxon>Thalassiosirales</taxon>
        <taxon>Skeletonemataceae</taxon>
        <taxon>Skeletonema</taxon>
        <taxon>Skeletonema marinoi-dohrnii complex</taxon>
    </lineage>
</organism>
<feature type="compositionally biased region" description="Low complexity" evidence="2">
    <location>
        <begin position="88"/>
        <end position="98"/>
    </location>
</feature>
<evidence type="ECO:0000313" key="3">
    <source>
        <dbReference type="EMBL" id="KAK1740949.1"/>
    </source>
</evidence>
<feature type="region of interest" description="Disordered" evidence="2">
    <location>
        <begin position="396"/>
        <end position="422"/>
    </location>
</feature>
<proteinExistence type="predicted"/>
<feature type="compositionally biased region" description="Basic residues" evidence="2">
    <location>
        <begin position="626"/>
        <end position="647"/>
    </location>
</feature>
<protein>
    <submittedName>
        <fullName evidence="3">Uncharacterized protein</fullName>
    </submittedName>
</protein>
<feature type="compositionally biased region" description="Gly residues" evidence="2">
    <location>
        <begin position="500"/>
        <end position="509"/>
    </location>
</feature>
<feature type="region of interest" description="Disordered" evidence="2">
    <location>
        <begin position="36"/>
        <end position="102"/>
    </location>
</feature>
<feature type="compositionally biased region" description="Polar residues" evidence="2">
    <location>
        <begin position="248"/>
        <end position="263"/>
    </location>
</feature>
<dbReference type="EMBL" id="JATAAI010000014">
    <property type="protein sequence ID" value="KAK1740949.1"/>
    <property type="molecule type" value="Genomic_DNA"/>
</dbReference>
<gene>
    <name evidence="3" type="ORF">QTG54_008201</name>
</gene>
<comment type="caution">
    <text evidence="3">The sequence shown here is derived from an EMBL/GenBank/DDBJ whole genome shotgun (WGS) entry which is preliminary data.</text>
</comment>
<feature type="region of interest" description="Disordered" evidence="2">
    <location>
        <begin position="669"/>
        <end position="710"/>
    </location>
</feature>
<feature type="compositionally biased region" description="Acidic residues" evidence="2">
    <location>
        <begin position="674"/>
        <end position="694"/>
    </location>
</feature>
<feature type="compositionally biased region" description="Low complexity" evidence="2">
    <location>
        <begin position="611"/>
        <end position="625"/>
    </location>
</feature>
<feature type="compositionally biased region" description="Gly residues" evidence="2">
    <location>
        <begin position="552"/>
        <end position="566"/>
    </location>
</feature>
<evidence type="ECO:0000256" key="1">
    <source>
        <dbReference type="SAM" id="Coils"/>
    </source>
</evidence>
<dbReference type="AlphaFoldDB" id="A0AAD8Y739"/>
<dbReference type="Proteomes" id="UP001224775">
    <property type="component" value="Unassembled WGS sequence"/>
</dbReference>
<feature type="region of interest" description="Disordered" evidence="2">
    <location>
        <begin position="478"/>
        <end position="514"/>
    </location>
</feature>
<feature type="compositionally biased region" description="Polar residues" evidence="2">
    <location>
        <begin position="293"/>
        <end position="308"/>
    </location>
</feature>
<feature type="compositionally biased region" description="Gly residues" evidence="2">
    <location>
        <begin position="225"/>
        <end position="234"/>
    </location>
</feature>
<reference evidence="3" key="1">
    <citation type="submission" date="2023-06" db="EMBL/GenBank/DDBJ databases">
        <title>Survivors Of The Sea: Transcriptome response of Skeletonema marinoi to long-term dormancy.</title>
        <authorList>
            <person name="Pinder M.I.M."/>
            <person name="Kourtchenko O."/>
            <person name="Robertson E.K."/>
            <person name="Larsson T."/>
            <person name="Maumus F."/>
            <person name="Osuna-Cruz C.M."/>
            <person name="Vancaester E."/>
            <person name="Stenow R."/>
            <person name="Vandepoele K."/>
            <person name="Ploug H."/>
            <person name="Bruchert V."/>
            <person name="Godhe A."/>
            <person name="Topel M."/>
        </authorList>
    </citation>
    <scope>NUCLEOTIDE SEQUENCE</scope>
    <source>
        <strain evidence="3">R05AC</strain>
    </source>
</reference>
<feature type="region of interest" description="Disordered" evidence="2">
    <location>
        <begin position="169"/>
        <end position="275"/>
    </location>
</feature>
<feature type="compositionally biased region" description="Low complexity" evidence="2">
    <location>
        <begin position="183"/>
        <end position="192"/>
    </location>
</feature>
<keyword evidence="4" id="KW-1185">Reference proteome</keyword>